<dbReference type="OrthoDB" id="9762009at2"/>
<keyword evidence="9" id="KW-1185">Reference proteome</keyword>
<dbReference type="SUPFAM" id="SSF56024">
    <property type="entry name" value="Phospholipase D/nuclease"/>
    <property type="match status" value="1"/>
</dbReference>
<evidence type="ECO:0000256" key="3">
    <source>
        <dbReference type="ARBA" id="ARBA00012027"/>
    </source>
</evidence>
<dbReference type="PANTHER" id="PTHR43856">
    <property type="entry name" value="CARDIOLIPIN HYDROLASE"/>
    <property type="match status" value="1"/>
</dbReference>
<keyword evidence="8" id="KW-0540">Nuclease</keyword>
<evidence type="ECO:0000313" key="8">
    <source>
        <dbReference type="EMBL" id="TLM93959.1"/>
    </source>
</evidence>
<evidence type="ECO:0000256" key="4">
    <source>
        <dbReference type="ARBA" id="ARBA00022801"/>
    </source>
</evidence>
<dbReference type="Gene3D" id="3.30.870.10">
    <property type="entry name" value="Endonuclease Chain A"/>
    <property type="match status" value="1"/>
</dbReference>
<dbReference type="GO" id="GO:0016042">
    <property type="term" value="P:lipid catabolic process"/>
    <property type="evidence" value="ECO:0007669"/>
    <property type="project" value="UniProtKB-KW"/>
</dbReference>
<keyword evidence="4" id="KW-0378">Hydrolase</keyword>
<proteinExistence type="inferred from homology"/>
<gene>
    <name evidence="8" type="ORF">FDY95_07965</name>
</gene>
<dbReference type="GO" id="GO:0016891">
    <property type="term" value="F:RNA endonuclease activity producing 5'-phosphomonoesters, hydrolytic mechanism"/>
    <property type="evidence" value="ECO:0007669"/>
    <property type="project" value="TreeGrafter"/>
</dbReference>
<sequence length="246" mass="27106">MPLPVFCFCLFPMPVSPAADTEVLLTRFRQALADATLSTQEAAMLQRETAAFVAQGGDVAQLRQQVFGLAKEMVTSPLDKAIINWLAGATAVLPGAAAHQPQVYFSPGNECVGAIRRFIEQAAAHLDVCVFTVADDRLTEALLAAHRRGVRVRLITDNDKLLDRGSDVRELQQAGVPVRVDRTADHMHHKFAVADHRAVLTGSYNWTRSAALYNLENLLITDDPAVVQPYDRAFEKLWHEMAVFEG</sequence>
<dbReference type="GO" id="GO:0004630">
    <property type="term" value="F:phospholipase D activity"/>
    <property type="evidence" value="ECO:0007669"/>
    <property type="project" value="UniProtKB-EC"/>
</dbReference>
<comment type="similarity">
    <text evidence="2">Belongs to the phospholipase D family.</text>
</comment>
<evidence type="ECO:0000256" key="5">
    <source>
        <dbReference type="ARBA" id="ARBA00022963"/>
    </source>
</evidence>
<accession>A0A5R8WSV6</accession>
<dbReference type="EMBL" id="VAJM01000003">
    <property type="protein sequence ID" value="TLM93959.1"/>
    <property type="molecule type" value="Genomic_DNA"/>
</dbReference>
<dbReference type="InterPro" id="IPR025202">
    <property type="entry name" value="PLD-like_dom"/>
</dbReference>
<dbReference type="PANTHER" id="PTHR43856:SF1">
    <property type="entry name" value="MITOCHONDRIAL CARDIOLIPIN HYDROLASE"/>
    <property type="match status" value="1"/>
</dbReference>
<evidence type="ECO:0000259" key="7">
    <source>
        <dbReference type="PROSITE" id="PS50035"/>
    </source>
</evidence>
<feature type="domain" description="PLD phosphodiesterase" evidence="7">
    <location>
        <begin position="183"/>
        <end position="210"/>
    </location>
</feature>
<protein>
    <recommendedName>
        <fullName evidence="3">phospholipase D</fullName>
        <ecNumber evidence="3">3.1.4.4</ecNumber>
    </recommendedName>
</protein>
<dbReference type="InterPro" id="IPR051406">
    <property type="entry name" value="PLD_domain"/>
</dbReference>
<evidence type="ECO:0000256" key="1">
    <source>
        <dbReference type="ARBA" id="ARBA00000798"/>
    </source>
</evidence>
<keyword evidence="5" id="KW-0442">Lipid degradation</keyword>
<dbReference type="Proteomes" id="UP000305517">
    <property type="component" value="Unassembled WGS sequence"/>
</dbReference>
<organism evidence="8 9">
    <name type="scientific">Hymenobacter jeollabukensis</name>
    <dbReference type="NCBI Taxonomy" id="2025313"/>
    <lineage>
        <taxon>Bacteria</taxon>
        <taxon>Pseudomonadati</taxon>
        <taxon>Bacteroidota</taxon>
        <taxon>Cytophagia</taxon>
        <taxon>Cytophagales</taxon>
        <taxon>Hymenobacteraceae</taxon>
        <taxon>Hymenobacter</taxon>
    </lineage>
</organism>
<comment type="catalytic activity">
    <reaction evidence="1">
        <text>a 1,2-diacyl-sn-glycero-3-phosphocholine + H2O = a 1,2-diacyl-sn-glycero-3-phosphate + choline + H(+)</text>
        <dbReference type="Rhea" id="RHEA:14445"/>
        <dbReference type="ChEBI" id="CHEBI:15354"/>
        <dbReference type="ChEBI" id="CHEBI:15377"/>
        <dbReference type="ChEBI" id="CHEBI:15378"/>
        <dbReference type="ChEBI" id="CHEBI:57643"/>
        <dbReference type="ChEBI" id="CHEBI:58608"/>
        <dbReference type="EC" id="3.1.4.4"/>
    </reaction>
</comment>
<dbReference type="AlphaFoldDB" id="A0A5R8WSV6"/>
<dbReference type="CDD" id="cd09171">
    <property type="entry name" value="PLDc_vPLD6_like"/>
    <property type="match status" value="1"/>
</dbReference>
<dbReference type="GO" id="GO:0006793">
    <property type="term" value="P:phosphorus metabolic process"/>
    <property type="evidence" value="ECO:0007669"/>
    <property type="project" value="UniProtKB-ARBA"/>
</dbReference>
<evidence type="ECO:0000313" key="9">
    <source>
        <dbReference type="Proteomes" id="UP000305517"/>
    </source>
</evidence>
<reference evidence="8 9" key="1">
    <citation type="submission" date="2019-05" db="EMBL/GenBank/DDBJ databases">
        <title>Hymenobacter edaphi sp. nov., isolated from abandoned arsenic-contaminated farmland soil.</title>
        <authorList>
            <person name="Nie L."/>
        </authorList>
    </citation>
    <scope>NUCLEOTIDE SEQUENCE [LARGE SCALE GENOMIC DNA]</scope>
    <source>
        <strain evidence="8 9">1-3-3-8</strain>
    </source>
</reference>
<dbReference type="EC" id="3.1.4.4" evidence="3"/>
<dbReference type="Pfam" id="PF13091">
    <property type="entry name" value="PLDc_2"/>
    <property type="match status" value="1"/>
</dbReference>
<name>A0A5R8WSV6_9BACT</name>
<keyword evidence="8" id="KW-0255">Endonuclease</keyword>
<evidence type="ECO:0000256" key="6">
    <source>
        <dbReference type="ARBA" id="ARBA00023098"/>
    </source>
</evidence>
<dbReference type="PROSITE" id="PS50035">
    <property type="entry name" value="PLD"/>
    <property type="match status" value="1"/>
</dbReference>
<keyword evidence="6" id="KW-0443">Lipid metabolism</keyword>
<evidence type="ECO:0000256" key="2">
    <source>
        <dbReference type="ARBA" id="ARBA00008664"/>
    </source>
</evidence>
<dbReference type="InterPro" id="IPR001736">
    <property type="entry name" value="PLipase_D/transphosphatidylase"/>
</dbReference>
<comment type="caution">
    <text evidence="8">The sequence shown here is derived from an EMBL/GenBank/DDBJ whole genome shotgun (WGS) entry which is preliminary data.</text>
</comment>